<dbReference type="EMBL" id="LJQD01000095">
    <property type="protein sequence ID" value="KPW98759.1"/>
    <property type="molecule type" value="Genomic_DNA"/>
</dbReference>
<organism evidence="2 3">
    <name type="scientific">Pseudomonas syringae pv. castaneae</name>
    <dbReference type="NCBI Taxonomy" id="264450"/>
    <lineage>
        <taxon>Bacteria</taxon>
        <taxon>Pseudomonadati</taxon>
        <taxon>Pseudomonadota</taxon>
        <taxon>Gammaproteobacteria</taxon>
        <taxon>Pseudomonadales</taxon>
        <taxon>Pseudomonadaceae</taxon>
        <taxon>Pseudomonas</taxon>
        <taxon>Pseudomonas syringae</taxon>
    </lineage>
</organism>
<comment type="caution">
    <text evidence="2">The sequence shown here is derived from an EMBL/GenBank/DDBJ whole genome shotgun (WGS) entry which is preliminary data.</text>
</comment>
<feature type="compositionally biased region" description="Polar residues" evidence="1">
    <location>
        <begin position="94"/>
        <end position="103"/>
    </location>
</feature>
<reference evidence="2 3" key="1">
    <citation type="submission" date="2015-09" db="EMBL/GenBank/DDBJ databases">
        <title>Genome announcement of multiple Pseudomonas syringae strains.</title>
        <authorList>
            <person name="Thakur S."/>
            <person name="Wang P.W."/>
            <person name="Gong Y."/>
            <person name="Weir B.S."/>
            <person name="Guttman D.S."/>
        </authorList>
    </citation>
    <scope>NUCLEOTIDE SEQUENCE [LARGE SCALE GENOMIC DNA]</scope>
    <source>
        <strain evidence="2 3">ICMP9419</strain>
    </source>
</reference>
<evidence type="ECO:0000313" key="2">
    <source>
        <dbReference type="EMBL" id="KPW98759.1"/>
    </source>
</evidence>
<proteinExistence type="predicted"/>
<feature type="region of interest" description="Disordered" evidence="1">
    <location>
        <begin position="74"/>
        <end position="103"/>
    </location>
</feature>
<protein>
    <submittedName>
        <fullName evidence="2">Uncharacterized protein</fullName>
    </submittedName>
</protein>
<dbReference type="AlphaFoldDB" id="A0A0P9N2C0"/>
<accession>A0A0P9N2C0</accession>
<gene>
    <name evidence="2" type="ORF">ALO79_200263</name>
</gene>
<feature type="compositionally biased region" description="Low complexity" evidence="1">
    <location>
        <begin position="79"/>
        <end position="93"/>
    </location>
</feature>
<evidence type="ECO:0000256" key="1">
    <source>
        <dbReference type="SAM" id="MobiDB-lite"/>
    </source>
</evidence>
<dbReference type="Proteomes" id="UP000050381">
    <property type="component" value="Unassembled WGS sequence"/>
</dbReference>
<evidence type="ECO:0000313" key="3">
    <source>
        <dbReference type="Proteomes" id="UP000050381"/>
    </source>
</evidence>
<name>A0A0P9N2C0_PSESX</name>
<sequence length="103" mass="10831">MAAVGIISTVTAAVALFRSAVAAICRVRGKANDTSLRWPNCSMNSALKRPPPRGMISRVAGSLCRRSVRLLIRPNFSPNSTNSGATTATNASTEQADSQASLR</sequence>